<dbReference type="GO" id="GO:0016787">
    <property type="term" value="F:hydrolase activity"/>
    <property type="evidence" value="ECO:0007669"/>
    <property type="project" value="TreeGrafter"/>
</dbReference>
<sequence length="323" mass="34118">MSAPAPAARRALLRRLAVPGHGAEDVVVDEQGHGITGTEDGALLRVAPDGSVTRVGHTRGRPLGIELLDEDRLLVADAERGLLTVHRRTGAVEVLVTEVAGRPLRVCNNAAVAADGSIWFSDSSAVHPLSRWRADLLEATCTGRLLRRAPDGAVEEHLTGLDFANGVALSPDGSAVHVAESGARTVVRLWLTGPRAGTRDLFAADLPGYPDNLSTGSDGLVWVTIASPPVAALERLRAHAPAAVRRLGRRVPPALLPGPVRSVHVQAYRPDGTLVHDLRLPATDFHMVTGVREHEGRLWLSSLEEAALATVELATGRVPGAPV</sequence>
<keyword evidence="3" id="KW-1185">Reference proteome</keyword>
<protein>
    <submittedName>
        <fullName evidence="2">Sugar lactone lactonase YvrE</fullName>
    </submittedName>
</protein>
<dbReference type="SUPFAM" id="SSF63829">
    <property type="entry name" value="Calcium-dependent phosphotriesterase"/>
    <property type="match status" value="1"/>
</dbReference>
<comment type="caution">
    <text evidence="2">The sequence shown here is derived from an EMBL/GenBank/DDBJ whole genome shotgun (WGS) entry which is preliminary data.</text>
</comment>
<dbReference type="RefSeq" id="WP_123390789.1">
    <property type="nucleotide sequence ID" value="NZ_RKHO01000001.1"/>
</dbReference>
<reference evidence="2 3" key="1">
    <citation type="submission" date="2018-11" db="EMBL/GenBank/DDBJ databases">
        <title>Sequencing the genomes of 1000 actinobacteria strains.</title>
        <authorList>
            <person name="Klenk H.-P."/>
        </authorList>
    </citation>
    <scope>NUCLEOTIDE SEQUENCE [LARGE SCALE GENOMIC DNA]</scope>
    <source>
        <strain evidence="2 3">DSM 12652</strain>
    </source>
</reference>
<dbReference type="PANTHER" id="PTHR10426:SF88">
    <property type="entry name" value="ADIPOCYTE PLASMA MEMBRANE-ASSOCIATED PROTEIN HEMOMUCIN-RELATED"/>
    <property type="match status" value="1"/>
</dbReference>
<dbReference type="InterPro" id="IPR013658">
    <property type="entry name" value="SGL"/>
</dbReference>
<dbReference type="EMBL" id="RKHO01000001">
    <property type="protein sequence ID" value="ROR91331.1"/>
    <property type="molecule type" value="Genomic_DNA"/>
</dbReference>
<accession>A0A3N2CUX5</accession>
<dbReference type="PANTHER" id="PTHR10426">
    <property type="entry name" value="STRICTOSIDINE SYNTHASE-RELATED"/>
    <property type="match status" value="1"/>
</dbReference>
<dbReference type="OrthoDB" id="3332247at2"/>
<proteinExistence type="predicted"/>
<dbReference type="Gene3D" id="2.120.10.30">
    <property type="entry name" value="TolB, C-terminal domain"/>
    <property type="match status" value="1"/>
</dbReference>
<name>A0A3N2CUX5_9ACTN</name>
<dbReference type="AlphaFoldDB" id="A0A3N2CUX5"/>
<dbReference type="InterPro" id="IPR011042">
    <property type="entry name" value="6-blade_b-propeller_TolB-like"/>
</dbReference>
<dbReference type="Proteomes" id="UP000281738">
    <property type="component" value="Unassembled WGS sequence"/>
</dbReference>
<evidence type="ECO:0000313" key="2">
    <source>
        <dbReference type="EMBL" id="ROR91331.1"/>
    </source>
</evidence>
<feature type="domain" description="SMP-30/Gluconolactonase/LRE-like region" evidence="1">
    <location>
        <begin position="41"/>
        <end position="226"/>
    </location>
</feature>
<evidence type="ECO:0000313" key="3">
    <source>
        <dbReference type="Proteomes" id="UP000281738"/>
    </source>
</evidence>
<dbReference type="GO" id="GO:0012505">
    <property type="term" value="C:endomembrane system"/>
    <property type="evidence" value="ECO:0007669"/>
    <property type="project" value="TreeGrafter"/>
</dbReference>
<evidence type="ECO:0000259" key="1">
    <source>
        <dbReference type="Pfam" id="PF08450"/>
    </source>
</evidence>
<gene>
    <name evidence="2" type="ORF">EDD33_2197</name>
</gene>
<dbReference type="Pfam" id="PF08450">
    <property type="entry name" value="SGL"/>
    <property type="match status" value="1"/>
</dbReference>
<organism evidence="2 3">
    <name type="scientific">Nocardioides aurantiacus</name>
    <dbReference type="NCBI Taxonomy" id="86796"/>
    <lineage>
        <taxon>Bacteria</taxon>
        <taxon>Bacillati</taxon>
        <taxon>Actinomycetota</taxon>
        <taxon>Actinomycetes</taxon>
        <taxon>Propionibacteriales</taxon>
        <taxon>Nocardioidaceae</taxon>
        <taxon>Nocardioides</taxon>
    </lineage>
</organism>